<dbReference type="Proteomes" id="UP001311232">
    <property type="component" value="Unassembled WGS sequence"/>
</dbReference>
<evidence type="ECO:0000256" key="1">
    <source>
        <dbReference type="SAM" id="MobiDB-lite"/>
    </source>
</evidence>
<organism evidence="2 3">
    <name type="scientific">Crenichthys baileyi</name>
    <name type="common">White River springfish</name>
    <dbReference type="NCBI Taxonomy" id="28760"/>
    <lineage>
        <taxon>Eukaryota</taxon>
        <taxon>Metazoa</taxon>
        <taxon>Chordata</taxon>
        <taxon>Craniata</taxon>
        <taxon>Vertebrata</taxon>
        <taxon>Euteleostomi</taxon>
        <taxon>Actinopterygii</taxon>
        <taxon>Neopterygii</taxon>
        <taxon>Teleostei</taxon>
        <taxon>Neoteleostei</taxon>
        <taxon>Acanthomorphata</taxon>
        <taxon>Ovalentaria</taxon>
        <taxon>Atherinomorphae</taxon>
        <taxon>Cyprinodontiformes</taxon>
        <taxon>Goodeidae</taxon>
        <taxon>Crenichthys</taxon>
    </lineage>
</organism>
<feature type="region of interest" description="Disordered" evidence="1">
    <location>
        <begin position="84"/>
        <end position="131"/>
    </location>
</feature>
<feature type="compositionally biased region" description="Basic residues" evidence="1">
    <location>
        <begin position="94"/>
        <end position="103"/>
    </location>
</feature>
<reference evidence="2 3" key="1">
    <citation type="submission" date="2021-06" db="EMBL/GenBank/DDBJ databases">
        <authorList>
            <person name="Palmer J.M."/>
        </authorList>
    </citation>
    <scope>NUCLEOTIDE SEQUENCE [LARGE SCALE GENOMIC DNA]</scope>
    <source>
        <strain evidence="2 3">MEX-2019</strain>
        <tissue evidence="2">Muscle</tissue>
    </source>
</reference>
<feature type="region of interest" description="Disordered" evidence="1">
    <location>
        <begin position="485"/>
        <end position="529"/>
    </location>
</feature>
<protein>
    <submittedName>
        <fullName evidence="2">Uncharacterized protein</fullName>
    </submittedName>
</protein>
<comment type="caution">
    <text evidence="2">The sequence shown here is derived from an EMBL/GenBank/DDBJ whole genome shotgun (WGS) entry which is preliminary data.</text>
</comment>
<evidence type="ECO:0000313" key="2">
    <source>
        <dbReference type="EMBL" id="KAK5606143.1"/>
    </source>
</evidence>
<feature type="region of interest" description="Disordered" evidence="1">
    <location>
        <begin position="266"/>
        <end position="342"/>
    </location>
</feature>
<accession>A0AAV9R8L1</accession>
<name>A0AAV9R8L1_9TELE</name>
<evidence type="ECO:0000313" key="3">
    <source>
        <dbReference type="Proteomes" id="UP001311232"/>
    </source>
</evidence>
<keyword evidence="3" id="KW-1185">Reference proteome</keyword>
<feature type="region of interest" description="Disordered" evidence="1">
    <location>
        <begin position="360"/>
        <end position="468"/>
    </location>
</feature>
<sequence>MLLPSSCLRFSPPQNHTMTAGTSQTDQAQHAKELKKWVQQQDEMLRALYGEEVEILPSPLLLEEMEECFCETDWAAVTLEPGRNCSSSVCASSKPRRSHRKRSTPAAAAPAELGTPTAAPVEPPSPPPATAEFRLGSPPVLDDVVGGQSPPLWAVTQRPLWSPVIGATSNPGLGPGRTAVHQQRVHEGTLYGVCSPSVGSPSGPAPRALNTAGRVSRGGVARRFSTTLSWRSLHSPSRGCSRRQIFRATAGRRRVFRVFRATAAAAGSSEPRLVPEEPEGGLPPHPRHVPEKPWGGLPPLPHRVPEGPEGGLPLLPRLVPEEPEGGLPPLPRHVPEGPVGGLPLLPHHVPEWPVGGLPPLPRHVPEGPEGGLPPLPRHVPEEPMGGLPPLPRHVPKGPEGGLPPLPRHVPEGPVGGLPPLPRHVPEGPVGGLPLLPRHVPEEPEGRLPPLPCLVPEEPEGGLPPQPDPEHFLAFLWAVLTELKPDTHQDTPEPDTLTHQSLTRHSQSPGQTRHSLSPGQTRHSLSPGQTRHSLTQFLAGHPPCLADLQISCLGPSLCGPCLGPSRMPGPSVRCGSGHAAGPRFVSYSGHAAGLLDDCISAAGLLDTCISAAGLLDTCISAAGLLTACISVAGLLTARLSIAGLQDACILAAGLQDACIFVAGLLTACISVTAGLQDACIFVAGLLTACISVTAGLQDACCPPSG</sequence>
<dbReference type="AlphaFoldDB" id="A0AAV9R8L1"/>
<feature type="compositionally biased region" description="Polar residues" evidence="1">
    <location>
        <begin position="496"/>
        <end position="529"/>
    </location>
</feature>
<gene>
    <name evidence="2" type="ORF">CRENBAI_026298</name>
</gene>
<proteinExistence type="predicted"/>
<dbReference type="EMBL" id="JAHHUM010002104">
    <property type="protein sequence ID" value="KAK5606143.1"/>
    <property type="molecule type" value="Genomic_DNA"/>
</dbReference>